<name>A0A6G4ABW4_9ACTN</name>
<dbReference type="EMBL" id="JAAIKT010000004">
    <property type="protein sequence ID" value="NEW69977.1"/>
    <property type="molecule type" value="Genomic_DNA"/>
</dbReference>
<evidence type="ECO:0000313" key="3">
    <source>
        <dbReference type="EMBL" id="NEW69977.1"/>
    </source>
</evidence>
<gene>
    <name evidence="3" type="ORF">G4H13_06035</name>
</gene>
<dbReference type="GO" id="GO:0032259">
    <property type="term" value="P:methylation"/>
    <property type="evidence" value="ECO:0007669"/>
    <property type="project" value="UniProtKB-KW"/>
</dbReference>
<dbReference type="Proteomes" id="UP000476310">
    <property type="component" value="Unassembled WGS sequence"/>
</dbReference>
<evidence type="ECO:0000259" key="2">
    <source>
        <dbReference type="Pfam" id="PF08241"/>
    </source>
</evidence>
<keyword evidence="4" id="KW-1185">Reference proteome</keyword>
<sequence>MSSPETTATAPATATEVPDTPVRRRARRQKIFDLAERVPRKDTFDDVDECRAYDRNIRTSMIIPMQHMMKLIGPYCTGGKDVLEVGCASGLISLRLAAQHPDSLFTGVDNNDAFLEVARENTIFANLVGYGGDFGCEWARLSRLPYEDDSFDVVFSFCAVARWDKPERIVAECARVCRPGGIVVLYDLARDAEEGMVSFVLQYADGDAAEFMDSLRASFSEPEMRRLLAERGLESWTVAKENINLITSSRPLNVGYTVGEPGIYNNDTA</sequence>
<feature type="compositionally biased region" description="Low complexity" evidence="1">
    <location>
        <begin position="1"/>
        <end position="20"/>
    </location>
</feature>
<protein>
    <submittedName>
        <fullName evidence="3">Methyltransferase domain-containing protein</fullName>
    </submittedName>
</protein>
<dbReference type="GO" id="GO:0008757">
    <property type="term" value="F:S-adenosylmethionine-dependent methyltransferase activity"/>
    <property type="evidence" value="ECO:0007669"/>
    <property type="project" value="InterPro"/>
</dbReference>
<dbReference type="Pfam" id="PF08241">
    <property type="entry name" value="Methyltransf_11"/>
    <property type="match status" value="1"/>
</dbReference>
<feature type="region of interest" description="Disordered" evidence="1">
    <location>
        <begin position="1"/>
        <end position="23"/>
    </location>
</feature>
<proteinExistence type="predicted"/>
<evidence type="ECO:0000313" key="4">
    <source>
        <dbReference type="Proteomes" id="UP000476310"/>
    </source>
</evidence>
<dbReference type="SUPFAM" id="SSF53335">
    <property type="entry name" value="S-adenosyl-L-methionine-dependent methyltransferases"/>
    <property type="match status" value="1"/>
</dbReference>
<dbReference type="InterPro" id="IPR029063">
    <property type="entry name" value="SAM-dependent_MTases_sf"/>
</dbReference>
<feature type="domain" description="Methyltransferase type 11" evidence="2">
    <location>
        <begin position="83"/>
        <end position="185"/>
    </location>
</feature>
<dbReference type="PANTHER" id="PTHR42912">
    <property type="entry name" value="METHYLTRANSFERASE"/>
    <property type="match status" value="1"/>
</dbReference>
<dbReference type="AlphaFoldDB" id="A0A6G4ABW4"/>
<evidence type="ECO:0000256" key="1">
    <source>
        <dbReference type="SAM" id="MobiDB-lite"/>
    </source>
</evidence>
<dbReference type="InterPro" id="IPR050508">
    <property type="entry name" value="Methyltransf_Superfamily"/>
</dbReference>
<reference evidence="3" key="1">
    <citation type="submission" date="2020-02" db="EMBL/GenBank/DDBJ databases">
        <title>A new Streptomyces sp. for controlling soil-borne diseases.</title>
        <authorList>
            <person name="Li X."/>
            <person name="Tian Y."/>
            <person name="Gao K."/>
        </authorList>
    </citation>
    <scope>NUCLEOTIDE SEQUENCE [LARGE SCALE GENOMIC DNA]</scope>
    <source>
        <strain evidence="3">0250</strain>
    </source>
</reference>
<organism evidence="3 4">
    <name type="scientific">Streptomyces rhizosphaericus</name>
    <dbReference type="NCBI Taxonomy" id="114699"/>
    <lineage>
        <taxon>Bacteria</taxon>
        <taxon>Bacillati</taxon>
        <taxon>Actinomycetota</taxon>
        <taxon>Actinomycetes</taxon>
        <taxon>Kitasatosporales</taxon>
        <taxon>Streptomycetaceae</taxon>
        <taxon>Streptomyces</taxon>
        <taxon>Streptomyces violaceusniger group</taxon>
    </lineage>
</organism>
<dbReference type="RefSeq" id="WP_138913267.1">
    <property type="nucleotide sequence ID" value="NZ_JAAIKT010000004.1"/>
</dbReference>
<keyword evidence="3" id="KW-0489">Methyltransferase</keyword>
<comment type="caution">
    <text evidence="3">The sequence shown here is derived from an EMBL/GenBank/DDBJ whole genome shotgun (WGS) entry which is preliminary data.</text>
</comment>
<dbReference type="InterPro" id="IPR013216">
    <property type="entry name" value="Methyltransf_11"/>
</dbReference>
<dbReference type="Gene3D" id="3.40.50.150">
    <property type="entry name" value="Vaccinia Virus protein VP39"/>
    <property type="match status" value="1"/>
</dbReference>
<keyword evidence="3" id="KW-0808">Transferase</keyword>
<accession>A0A6G4ABW4</accession>
<dbReference type="CDD" id="cd02440">
    <property type="entry name" value="AdoMet_MTases"/>
    <property type="match status" value="1"/>
</dbReference>